<name>A0ABT2YLQ7_9BURK</name>
<feature type="transmembrane region" description="Helical" evidence="1">
    <location>
        <begin position="13"/>
        <end position="31"/>
    </location>
</feature>
<accession>A0ABT2YLQ7</accession>
<sequence>MNLVSLLYEVKPFALRLLFPPVPFLLLILLGATMLKPTSKQRLWGRLTLGFGLIGIWLSSSEAVGQLLTHHLLRAPAALNAQDISSLAQRSESRGDVAVLVLGGGARQFVPEYGGASLNAISLARLRYGVWLAKQIKAPLGFSGGIGWTARNLRVSEAAIAERTASDEFGLALRWAEGRSRDTRENAAFSVQLLRADGIRQIVLVTHEQHMPRSLNAFRAIAGGDIEITVAPVGLLRDGISEVLDWAPSEDGFARVRYALYEWIGLKTGH</sequence>
<evidence type="ECO:0000259" key="2">
    <source>
        <dbReference type="Pfam" id="PF02698"/>
    </source>
</evidence>
<gene>
    <name evidence="3" type="ORF">LNV07_23115</name>
</gene>
<keyword evidence="1" id="KW-0472">Membrane</keyword>
<dbReference type="RefSeq" id="WP_263573567.1">
    <property type="nucleotide sequence ID" value="NZ_JAJIRN010000011.1"/>
</dbReference>
<dbReference type="InterPro" id="IPR014729">
    <property type="entry name" value="Rossmann-like_a/b/a_fold"/>
</dbReference>
<dbReference type="Gene3D" id="3.40.50.620">
    <property type="entry name" value="HUPs"/>
    <property type="match status" value="1"/>
</dbReference>
<keyword evidence="1" id="KW-1133">Transmembrane helix</keyword>
<keyword evidence="4" id="KW-1185">Reference proteome</keyword>
<dbReference type="PANTHER" id="PTHR30336:SF4">
    <property type="entry name" value="ENVELOPE BIOGENESIS FACTOR ELYC"/>
    <property type="match status" value="1"/>
</dbReference>
<keyword evidence="1" id="KW-0812">Transmembrane</keyword>
<organism evidence="3 4">
    <name type="scientific">Roseateles oligotrophus</name>
    <dbReference type="NCBI Taxonomy" id="1769250"/>
    <lineage>
        <taxon>Bacteria</taxon>
        <taxon>Pseudomonadati</taxon>
        <taxon>Pseudomonadota</taxon>
        <taxon>Betaproteobacteria</taxon>
        <taxon>Burkholderiales</taxon>
        <taxon>Sphaerotilaceae</taxon>
        <taxon>Roseateles</taxon>
    </lineage>
</organism>
<proteinExistence type="predicted"/>
<evidence type="ECO:0000313" key="3">
    <source>
        <dbReference type="EMBL" id="MCV2370989.1"/>
    </source>
</evidence>
<protein>
    <submittedName>
        <fullName evidence="3">YdcF family protein</fullName>
    </submittedName>
</protein>
<comment type="caution">
    <text evidence="3">The sequence shown here is derived from an EMBL/GenBank/DDBJ whole genome shotgun (WGS) entry which is preliminary data.</text>
</comment>
<dbReference type="Proteomes" id="UP001209701">
    <property type="component" value="Unassembled WGS sequence"/>
</dbReference>
<dbReference type="InterPro" id="IPR051599">
    <property type="entry name" value="Cell_Envelope_Assoc"/>
</dbReference>
<reference evidence="3 4" key="1">
    <citation type="submission" date="2021-11" db="EMBL/GenBank/DDBJ databases">
        <authorList>
            <person name="Liang Q."/>
            <person name="Mou H."/>
            <person name="Liu Z."/>
        </authorList>
    </citation>
    <scope>NUCLEOTIDE SEQUENCE [LARGE SCALE GENOMIC DNA]</scope>
    <source>
        <strain evidence="3 4">CHU3</strain>
    </source>
</reference>
<dbReference type="PANTHER" id="PTHR30336">
    <property type="entry name" value="INNER MEMBRANE PROTEIN, PROBABLE PERMEASE"/>
    <property type="match status" value="1"/>
</dbReference>
<evidence type="ECO:0000313" key="4">
    <source>
        <dbReference type="Proteomes" id="UP001209701"/>
    </source>
</evidence>
<dbReference type="InterPro" id="IPR003848">
    <property type="entry name" value="DUF218"/>
</dbReference>
<dbReference type="CDD" id="cd06259">
    <property type="entry name" value="YdcF-like"/>
    <property type="match status" value="1"/>
</dbReference>
<feature type="domain" description="DUF218" evidence="2">
    <location>
        <begin position="98"/>
        <end position="265"/>
    </location>
</feature>
<dbReference type="EMBL" id="JAJIRN010000011">
    <property type="protein sequence ID" value="MCV2370989.1"/>
    <property type="molecule type" value="Genomic_DNA"/>
</dbReference>
<evidence type="ECO:0000256" key="1">
    <source>
        <dbReference type="SAM" id="Phobius"/>
    </source>
</evidence>
<dbReference type="Pfam" id="PF02698">
    <property type="entry name" value="DUF218"/>
    <property type="match status" value="1"/>
</dbReference>